<dbReference type="Pfam" id="PF00018">
    <property type="entry name" value="SH3_1"/>
    <property type="match status" value="1"/>
</dbReference>
<dbReference type="PANTHER" id="PTHR15629:SF2">
    <property type="entry name" value="SH3 DOMAIN-CONTAINING YSC84-LIKE PROTEIN 1"/>
    <property type="match status" value="1"/>
</dbReference>
<dbReference type="InterPro" id="IPR001452">
    <property type="entry name" value="SH3_domain"/>
</dbReference>
<comment type="caution">
    <text evidence="6">The sequence shown here is derived from an EMBL/GenBank/DDBJ whole genome shotgun (WGS) entry which is preliminary data.</text>
</comment>
<dbReference type="InterPro" id="IPR036028">
    <property type="entry name" value="SH3-like_dom_sf"/>
</dbReference>
<feature type="domain" description="SH3" evidence="5">
    <location>
        <begin position="452"/>
        <end position="511"/>
    </location>
</feature>
<feature type="compositionally biased region" description="Polar residues" evidence="4">
    <location>
        <begin position="350"/>
        <end position="359"/>
    </location>
</feature>
<protein>
    <recommendedName>
        <fullName evidence="5">SH3 domain-containing protein</fullName>
    </recommendedName>
</protein>
<evidence type="ECO:0000313" key="7">
    <source>
        <dbReference type="Proteomes" id="UP000298390"/>
    </source>
</evidence>
<dbReference type="SMART" id="SM00326">
    <property type="entry name" value="SH3"/>
    <property type="match status" value="1"/>
</dbReference>
<feature type="compositionally biased region" description="Basic and acidic residues" evidence="4">
    <location>
        <begin position="404"/>
        <end position="414"/>
    </location>
</feature>
<dbReference type="InterPro" id="IPR007461">
    <property type="entry name" value="Ysc84_actin-binding"/>
</dbReference>
<feature type="region of interest" description="Disordered" evidence="4">
    <location>
        <begin position="343"/>
        <end position="436"/>
    </location>
</feature>
<dbReference type="PROSITE" id="PS50002">
    <property type="entry name" value="SH3"/>
    <property type="match status" value="1"/>
</dbReference>
<name>A0A4Y9YHW4_9APHY</name>
<dbReference type="Pfam" id="PF04366">
    <property type="entry name" value="Ysc84"/>
    <property type="match status" value="1"/>
</dbReference>
<dbReference type="STRING" id="34475.A0A4Y9YHW4"/>
<dbReference type="AlphaFoldDB" id="A0A4Y9YHW4"/>
<dbReference type="FunFam" id="2.30.30.40:FF:000100">
    <property type="entry name" value="SH3 domain-containing YSC84-like protein 1"/>
    <property type="match status" value="1"/>
</dbReference>
<evidence type="ECO:0000256" key="4">
    <source>
        <dbReference type="SAM" id="MobiDB-lite"/>
    </source>
</evidence>
<proteinExistence type="inferred from homology"/>
<dbReference type="Gene3D" id="2.30.30.40">
    <property type="entry name" value="SH3 Domains"/>
    <property type="match status" value="1"/>
</dbReference>
<dbReference type="GO" id="GO:0030479">
    <property type="term" value="C:actin cortical patch"/>
    <property type="evidence" value="ECO:0007669"/>
    <property type="project" value="TreeGrafter"/>
</dbReference>
<dbReference type="GO" id="GO:0051017">
    <property type="term" value="P:actin filament bundle assembly"/>
    <property type="evidence" value="ECO:0007669"/>
    <property type="project" value="TreeGrafter"/>
</dbReference>
<evidence type="ECO:0000256" key="3">
    <source>
        <dbReference type="PROSITE-ProRule" id="PRU00192"/>
    </source>
</evidence>
<dbReference type="InterPro" id="IPR033643">
    <property type="entry name" value="SYLF_SH3YL1-like"/>
</dbReference>
<feature type="compositionally biased region" description="Polar residues" evidence="4">
    <location>
        <begin position="372"/>
        <end position="383"/>
    </location>
</feature>
<dbReference type="GO" id="GO:0051666">
    <property type="term" value="P:actin cortical patch localization"/>
    <property type="evidence" value="ECO:0007669"/>
    <property type="project" value="TreeGrafter"/>
</dbReference>
<sequence length="511" mass="54376">MKLNTPLPQPLPKECAKAAKIFKSFVDSGNNGLDGVIPRSVLQHAKGFAIFTIFKAGFLFSARAGSGVVIARLEDGSWSAPSAIGSAGLGVGGQAGAEMTDFLVVLNSRGAVRSFMSAGSLTLGGNMSIAVGPLGRNGEAIGSVNSSGKMAAMYSYSKTRGLFGGVSIEGSVIVERQDANAQAYHSNVSAKSLLSGAIPPPEWAMPLVRTLEACTGMPGGRPWIEEFRSQHETPRAIRRELASNRVRRGLTAKCKDEPLTEQQLRVPTSELGKAQDVWRLLRERLPRSESCAGAIGPGGAEQFAGGTARLGGGISIPATEPCAQADDGLLRYEIRSDYATDEQLRRHPTLSLSGKTPTRTLDDDDDPRERNPFSTSRPNGGDTTSHRRAYSAYAPSSLSGGESHSQRDPFGSRDDLDDLSYGGKPPAKISSTLAPPKLTPKVELTRPLQPHEGVARAIALYNFNAVQPGDLSFSKGQVITVTKKSVDVNTWWTGKLDGREGIFPANFVEVV</sequence>
<feature type="compositionally biased region" description="Polar residues" evidence="4">
    <location>
        <begin position="394"/>
        <end position="403"/>
    </location>
</feature>
<dbReference type="SUPFAM" id="SSF50044">
    <property type="entry name" value="SH3-domain"/>
    <property type="match status" value="1"/>
</dbReference>
<dbReference type="CDD" id="cd11525">
    <property type="entry name" value="SYLF_SH3YL1_like"/>
    <property type="match status" value="1"/>
</dbReference>
<evidence type="ECO:0000256" key="1">
    <source>
        <dbReference type="ARBA" id="ARBA00007761"/>
    </source>
</evidence>
<dbReference type="InterPro" id="IPR051702">
    <property type="entry name" value="SH3_domain_YSC84-like"/>
</dbReference>
<organism evidence="6 7">
    <name type="scientific">Rhodofomes roseus</name>
    <dbReference type="NCBI Taxonomy" id="34475"/>
    <lineage>
        <taxon>Eukaryota</taxon>
        <taxon>Fungi</taxon>
        <taxon>Dikarya</taxon>
        <taxon>Basidiomycota</taxon>
        <taxon>Agaricomycotina</taxon>
        <taxon>Agaricomycetes</taxon>
        <taxon>Polyporales</taxon>
        <taxon>Rhodofomes</taxon>
    </lineage>
</organism>
<reference evidence="6 7" key="1">
    <citation type="submission" date="2019-01" db="EMBL/GenBank/DDBJ databases">
        <title>Genome sequencing of the rare red list fungi Fomitopsis rosea.</title>
        <authorList>
            <person name="Buettner E."/>
            <person name="Kellner H."/>
        </authorList>
    </citation>
    <scope>NUCLEOTIDE SEQUENCE [LARGE SCALE GENOMIC DNA]</scope>
    <source>
        <strain evidence="6 7">DSM 105464</strain>
    </source>
</reference>
<dbReference type="GO" id="GO:0035091">
    <property type="term" value="F:phosphatidylinositol binding"/>
    <property type="evidence" value="ECO:0007669"/>
    <property type="project" value="TreeGrafter"/>
</dbReference>
<dbReference type="PANTHER" id="PTHR15629">
    <property type="entry name" value="SH3YL1 PROTEIN"/>
    <property type="match status" value="1"/>
</dbReference>
<evidence type="ECO:0000313" key="6">
    <source>
        <dbReference type="EMBL" id="TFY61570.1"/>
    </source>
</evidence>
<gene>
    <name evidence="6" type="ORF">EVJ58_g4424</name>
</gene>
<dbReference type="EMBL" id="SEKV01000202">
    <property type="protein sequence ID" value="TFY61570.1"/>
    <property type="molecule type" value="Genomic_DNA"/>
</dbReference>
<dbReference type="PRINTS" id="PR00452">
    <property type="entry name" value="SH3DOMAIN"/>
</dbReference>
<accession>A0A4Y9YHW4</accession>
<dbReference type="GO" id="GO:0051015">
    <property type="term" value="F:actin filament binding"/>
    <property type="evidence" value="ECO:0007669"/>
    <property type="project" value="TreeGrafter"/>
</dbReference>
<comment type="similarity">
    <text evidence="1">Belongs to the SH3YL1 family.</text>
</comment>
<evidence type="ECO:0000259" key="5">
    <source>
        <dbReference type="PROSITE" id="PS50002"/>
    </source>
</evidence>
<evidence type="ECO:0000256" key="2">
    <source>
        <dbReference type="ARBA" id="ARBA00022443"/>
    </source>
</evidence>
<keyword evidence="2 3" id="KW-0728">SH3 domain</keyword>
<dbReference type="Proteomes" id="UP000298390">
    <property type="component" value="Unassembled WGS sequence"/>
</dbReference>